<dbReference type="CDD" id="cd00082">
    <property type="entry name" value="HisKA"/>
    <property type="match status" value="1"/>
</dbReference>
<evidence type="ECO:0000256" key="5">
    <source>
        <dbReference type="ARBA" id="ARBA00022679"/>
    </source>
</evidence>
<dbReference type="InterPro" id="IPR004358">
    <property type="entry name" value="Sig_transdc_His_kin-like_C"/>
</dbReference>
<evidence type="ECO:0000259" key="14">
    <source>
        <dbReference type="PROSITE" id="PS50885"/>
    </source>
</evidence>
<dbReference type="CDD" id="cd06225">
    <property type="entry name" value="HAMP"/>
    <property type="match status" value="1"/>
</dbReference>
<evidence type="ECO:0000313" key="16">
    <source>
        <dbReference type="Proteomes" id="UP001180840"/>
    </source>
</evidence>
<evidence type="ECO:0000256" key="1">
    <source>
        <dbReference type="ARBA" id="ARBA00000085"/>
    </source>
</evidence>
<dbReference type="PANTHER" id="PTHR45436">
    <property type="entry name" value="SENSOR HISTIDINE KINASE YKOH"/>
    <property type="match status" value="1"/>
</dbReference>
<keyword evidence="9" id="KW-0902">Two-component regulatory system</keyword>
<dbReference type="SUPFAM" id="SSF55874">
    <property type="entry name" value="ATPase domain of HSP90 chaperone/DNA topoisomerase II/histidine kinase"/>
    <property type="match status" value="1"/>
</dbReference>
<dbReference type="RefSeq" id="WP_290196540.1">
    <property type="nucleotide sequence ID" value="NZ_CP047654.1"/>
</dbReference>
<dbReference type="Proteomes" id="UP001180840">
    <property type="component" value="Unassembled WGS sequence"/>
</dbReference>
<dbReference type="InterPro" id="IPR036097">
    <property type="entry name" value="HisK_dim/P_sf"/>
</dbReference>
<protein>
    <recommendedName>
        <fullName evidence="3">histidine kinase</fullName>
        <ecNumber evidence="3">2.7.13.3</ecNumber>
    </recommendedName>
</protein>
<dbReference type="PRINTS" id="PR00344">
    <property type="entry name" value="BCTRLSENSOR"/>
</dbReference>
<keyword evidence="8 12" id="KW-1133">Transmembrane helix</keyword>
<dbReference type="Pfam" id="PF00512">
    <property type="entry name" value="HisKA"/>
    <property type="match status" value="1"/>
</dbReference>
<comment type="caution">
    <text evidence="15">The sequence shown here is derived from an EMBL/GenBank/DDBJ whole genome shotgun (WGS) entry which is preliminary data.</text>
</comment>
<dbReference type="SMART" id="SM00387">
    <property type="entry name" value="HATPase_c"/>
    <property type="match status" value="1"/>
</dbReference>
<dbReference type="PROSITE" id="PS50885">
    <property type="entry name" value="HAMP"/>
    <property type="match status" value="1"/>
</dbReference>
<dbReference type="SUPFAM" id="SSF158472">
    <property type="entry name" value="HAMP domain-like"/>
    <property type="match status" value="1"/>
</dbReference>
<dbReference type="InterPro" id="IPR050428">
    <property type="entry name" value="TCS_sensor_his_kinase"/>
</dbReference>
<evidence type="ECO:0000256" key="4">
    <source>
        <dbReference type="ARBA" id="ARBA00022553"/>
    </source>
</evidence>
<evidence type="ECO:0000256" key="11">
    <source>
        <dbReference type="SAM" id="MobiDB-lite"/>
    </source>
</evidence>
<gene>
    <name evidence="15" type="ORF">J2S39_002324</name>
</gene>
<evidence type="ECO:0000256" key="8">
    <source>
        <dbReference type="ARBA" id="ARBA00022989"/>
    </source>
</evidence>
<feature type="domain" description="Histidine kinase" evidence="13">
    <location>
        <begin position="146"/>
        <end position="361"/>
    </location>
</feature>
<dbReference type="InterPro" id="IPR005467">
    <property type="entry name" value="His_kinase_dom"/>
</dbReference>
<sequence>MNLPLRFLLAQAMVVAVSLLVAAGVASLVGPQLFHDHLLMAGLEDPSAGLLHTERAYRDASLITLGVALPTALLAALLVSLWFSRRLREPLRDLTRAASAMSDGDYEVRVTAGHAGPEVATLATAFNTMAGRLGDTEAVRRRMLSDLAHEMSTPVSVLAVYLDGLEDGVVDWGPSTQSVMSDQLTRLTRLVEDLDEVSRAEEKRIDLDLAEEPLGELLHVAALTAREAYERKGVSLSVVPGTGTVTVDRQRFQQILGNLLANALRHTPAGGRVTVGATRVGADAVRVDVTDTGDGMTPEELEHVFERFYRGDSARSREHGGSGIGLTISRALADAHGGTLSATSPGPGRGSVFSLTLPLKP</sequence>
<name>A0ABU2A3J6_9CORY</name>
<feature type="transmembrane region" description="Helical" evidence="12">
    <location>
        <begin position="60"/>
        <end position="83"/>
    </location>
</feature>
<comment type="subcellular location">
    <subcellularLocation>
        <location evidence="2">Cell membrane</location>
    </subcellularLocation>
</comment>
<dbReference type="Gene3D" id="6.10.340.10">
    <property type="match status" value="1"/>
</dbReference>
<proteinExistence type="predicted"/>
<dbReference type="Pfam" id="PF00672">
    <property type="entry name" value="HAMP"/>
    <property type="match status" value="1"/>
</dbReference>
<dbReference type="SMART" id="SM00304">
    <property type="entry name" value="HAMP"/>
    <property type="match status" value="1"/>
</dbReference>
<dbReference type="EMBL" id="JAVDXZ010000001">
    <property type="protein sequence ID" value="MDR7330648.1"/>
    <property type="molecule type" value="Genomic_DNA"/>
</dbReference>
<keyword evidence="5" id="KW-0808">Transferase</keyword>
<keyword evidence="6 12" id="KW-0812">Transmembrane</keyword>
<feature type="region of interest" description="Disordered" evidence="11">
    <location>
        <begin position="338"/>
        <end position="361"/>
    </location>
</feature>
<evidence type="ECO:0000256" key="12">
    <source>
        <dbReference type="SAM" id="Phobius"/>
    </source>
</evidence>
<dbReference type="InterPro" id="IPR003661">
    <property type="entry name" value="HisK_dim/P_dom"/>
</dbReference>
<keyword evidence="7 15" id="KW-0418">Kinase</keyword>
<accession>A0ABU2A3J6</accession>
<dbReference type="EC" id="2.7.13.3" evidence="3"/>
<dbReference type="Gene3D" id="1.10.287.130">
    <property type="match status" value="1"/>
</dbReference>
<evidence type="ECO:0000256" key="9">
    <source>
        <dbReference type="ARBA" id="ARBA00023012"/>
    </source>
</evidence>
<dbReference type="InterPro" id="IPR003594">
    <property type="entry name" value="HATPase_dom"/>
</dbReference>
<organism evidence="15 16">
    <name type="scientific">Corynebacterium guangdongense</name>
    <dbReference type="NCBI Taxonomy" id="1783348"/>
    <lineage>
        <taxon>Bacteria</taxon>
        <taxon>Bacillati</taxon>
        <taxon>Actinomycetota</taxon>
        <taxon>Actinomycetes</taxon>
        <taxon>Mycobacteriales</taxon>
        <taxon>Corynebacteriaceae</taxon>
        <taxon>Corynebacterium</taxon>
    </lineage>
</organism>
<dbReference type="Pfam" id="PF02518">
    <property type="entry name" value="HATPase_c"/>
    <property type="match status" value="1"/>
</dbReference>
<evidence type="ECO:0000256" key="10">
    <source>
        <dbReference type="ARBA" id="ARBA00023136"/>
    </source>
</evidence>
<evidence type="ECO:0000256" key="3">
    <source>
        <dbReference type="ARBA" id="ARBA00012438"/>
    </source>
</evidence>
<dbReference type="CDD" id="cd00075">
    <property type="entry name" value="HATPase"/>
    <property type="match status" value="1"/>
</dbReference>
<dbReference type="PROSITE" id="PS50109">
    <property type="entry name" value="HIS_KIN"/>
    <property type="match status" value="1"/>
</dbReference>
<dbReference type="Gene3D" id="3.30.565.10">
    <property type="entry name" value="Histidine kinase-like ATPase, C-terminal domain"/>
    <property type="match status" value="1"/>
</dbReference>
<dbReference type="InterPro" id="IPR003660">
    <property type="entry name" value="HAMP_dom"/>
</dbReference>
<evidence type="ECO:0000256" key="2">
    <source>
        <dbReference type="ARBA" id="ARBA00004236"/>
    </source>
</evidence>
<keyword evidence="10 12" id="KW-0472">Membrane</keyword>
<dbReference type="InterPro" id="IPR036890">
    <property type="entry name" value="HATPase_C_sf"/>
</dbReference>
<dbReference type="PANTHER" id="PTHR45436:SF5">
    <property type="entry name" value="SENSOR HISTIDINE KINASE TRCS"/>
    <property type="match status" value="1"/>
</dbReference>
<keyword evidence="4" id="KW-0597">Phosphoprotein</keyword>
<keyword evidence="16" id="KW-1185">Reference proteome</keyword>
<dbReference type="SMART" id="SM00388">
    <property type="entry name" value="HisKA"/>
    <property type="match status" value="1"/>
</dbReference>
<evidence type="ECO:0000256" key="6">
    <source>
        <dbReference type="ARBA" id="ARBA00022692"/>
    </source>
</evidence>
<evidence type="ECO:0000259" key="13">
    <source>
        <dbReference type="PROSITE" id="PS50109"/>
    </source>
</evidence>
<evidence type="ECO:0000256" key="7">
    <source>
        <dbReference type="ARBA" id="ARBA00022777"/>
    </source>
</evidence>
<feature type="domain" description="HAMP" evidence="14">
    <location>
        <begin position="85"/>
        <end position="138"/>
    </location>
</feature>
<dbReference type="SUPFAM" id="SSF47384">
    <property type="entry name" value="Homodimeric domain of signal transducing histidine kinase"/>
    <property type="match status" value="1"/>
</dbReference>
<dbReference type="GO" id="GO:0016301">
    <property type="term" value="F:kinase activity"/>
    <property type="evidence" value="ECO:0007669"/>
    <property type="project" value="UniProtKB-KW"/>
</dbReference>
<comment type="catalytic activity">
    <reaction evidence="1">
        <text>ATP + protein L-histidine = ADP + protein N-phospho-L-histidine.</text>
        <dbReference type="EC" id="2.7.13.3"/>
    </reaction>
</comment>
<evidence type="ECO:0000313" key="15">
    <source>
        <dbReference type="EMBL" id="MDR7330648.1"/>
    </source>
</evidence>
<reference evidence="15" key="1">
    <citation type="submission" date="2023-07" db="EMBL/GenBank/DDBJ databases">
        <title>Sequencing the genomes of 1000 actinobacteria strains.</title>
        <authorList>
            <person name="Klenk H.-P."/>
        </authorList>
    </citation>
    <scope>NUCLEOTIDE SEQUENCE</scope>
    <source>
        <strain evidence="15">DSM 107476</strain>
    </source>
</reference>